<accession>A0ABR4DPL5</accession>
<sequence length="467" mass="48474">MLPSFVQFLGWAALATATPLRVRAVDSLNEAATAEAHQRDNTATRAFSDVQIKTSDGRCLFVDKLSGDFRANLTPIQVADCGSTDGQGWDIITAGKHIRGENVMLVVSTLTQACLNFDQRRQAGNQVLLFSCGGRADGSGEVSDGQLFAFNGNANTIAFRPQNQAGSCFTVKGNALDVASCSDTDANQVFTIGEGTSRGGNDSTTTSTATTDTTTAGLVSSSSASTGSIEDGKLPKPTSTCAPTTRTVTVTVTDIPSVAPPATTSSDVATTTARGNQGIPTVNPTDPVPVSRAGGVLQPSAAAEAHQRDETADRVFENVEIRAPNGKCLFVDPTAGDFRQNLIPISLVTCSGSPNEKWDVISQGKHNEPNPNRRAVLVVSALTQGCISFDGRRNAGDTVVLFSCGGRAAGEGGTDPNQLFPNIGQTSFAFAPTGEGNRTCILPGSGGDKLDSGPCPDDGSQLFSVFE</sequence>
<comment type="caution">
    <text evidence="3">The sequence shown here is derived from an EMBL/GenBank/DDBJ whole genome shotgun (WGS) entry which is preliminary data.</text>
</comment>
<dbReference type="GeneID" id="98122102"/>
<dbReference type="EMBL" id="JAZGUE010000001">
    <property type="protein sequence ID" value="KAL2271941.1"/>
    <property type="molecule type" value="Genomic_DNA"/>
</dbReference>
<feature type="region of interest" description="Disordered" evidence="1">
    <location>
        <begin position="256"/>
        <end position="288"/>
    </location>
</feature>
<evidence type="ECO:0000256" key="2">
    <source>
        <dbReference type="SAM" id="SignalP"/>
    </source>
</evidence>
<dbReference type="RefSeq" id="XP_070870665.1">
    <property type="nucleotide sequence ID" value="XM_071007458.1"/>
</dbReference>
<dbReference type="Gene3D" id="2.80.10.50">
    <property type="match status" value="2"/>
</dbReference>
<dbReference type="PROSITE" id="PS50231">
    <property type="entry name" value="RICIN_B_LECTIN"/>
    <property type="match status" value="2"/>
</dbReference>
<evidence type="ECO:0000256" key="1">
    <source>
        <dbReference type="SAM" id="MobiDB-lite"/>
    </source>
</evidence>
<feature type="compositionally biased region" description="Polar residues" evidence="1">
    <location>
        <begin position="274"/>
        <end position="284"/>
    </location>
</feature>
<feature type="compositionally biased region" description="Low complexity" evidence="1">
    <location>
        <begin position="260"/>
        <end position="273"/>
    </location>
</feature>
<reference evidence="3 4" key="1">
    <citation type="journal article" date="2024" name="Commun. Biol.">
        <title>Comparative genomic analysis of thermophilic fungi reveals convergent evolutionary adaptations and gene losses.</title>
        <authorList>
            <person name="Steindorff A.S."/>
            <person name="Aguilar-Pontes M.V."/>
            <person name="Robinson A.J."/>
            <person name="Andreopoulos B."/>
            <person name="LaButti K."/>
            <person name="Kuo A."/>
            <person name="Mondo S."/>
            <person name="Riley R."/>
            <person name="Otillar R."/>
            <person name="Haridas S."/>
            <person name="Lipzen A."/>
            <person name="Grimwood J."/>
            <person name="Schmutz J."/>
            <person name="Clum A."/>
            <person name="Reid I.D."/>
            <person name="Moisan M.C."/>
            <person name="Butler G."/>
            <person name="Nguyen T.T.M."/>
            <person name="Dewar K."/>
            <person name="Conant G."/>
            <person name="Drula E."/>
            <person name="Henrissat B."/>
            <person name="Hansel C."/>
            <person name="Singer S."/>
            <person name="Hutchinson M.I."/>
            <person name="de Vries R.P."/>
            <person name="Natvig D.O."/>
            <person name="Powell A.J."/>
            <person name="Tsang A."/>
            <person name="Grigoriev I.V."/>
        </authorList>
    </citation>
    <scope>NUCLEOTIDE SEQUENCE [LARGE SCALE GENOMIC DNA]</scope>
    <source>
        <strain evidence="3 4">ATCC 22073</strain>
    </source>
</reference>
<evidence type="ECO:0000313" key="3">
    <source>
        <dbReference type="EMBL" id="KAL2271941.1"/>
    </source>
</evidence>
<feature type="signal peptide" evidence="2">
    <location>
        <begin position="1"/>
        <end position="17"/>
    </location>
</feature>
<feature type="region of interest" description="Disordered" evidence="1">
    <location>
        <begin position="192"/>
        <end position="243"/>
    </location>
</feature>
<dbReference type="SUPFAM" id="SSF50370">
    <property type="entry name" value="Ricin B-like lectins"/>
    <property type="match status" value="2"/>
</dbReference>
<feature type="compositionally biased region" description="Low complexity" evidence="1">
    <location>
        <begin position="202"/>
        <end position="228"/>
    </location>
</feature>
<dbReference type="CDD" id="cd00161">
    <property type="entry name" value="beta-trefoil_Ricin-like"/>
    <property type="match status" value="1"/>
</dbReference>
<keyword evidence="4" id="KW-1185">Reference proteome</keyword>
<proteinExistence type="predicted"/>
<feature type="chain" id="PRO_5047090456" description="Ricin B lectin domain-containing protein" evidence="2">
    <location>
        <begin position="18"/>
        <end position="467"/>
    </location>
</feature>
<evidence type="ECO:0008006" key="5">
    <source>
        <dbReference type="Google" id="ProtNLM"/>
    </source>
</evidence>
<organism evidence="3 4">
    <name type="scientific">Remersonia thermophila</name>
    <dbReference type="NCBI Taxonomy" id="72144"/>
    <lineage>
        <taxon>Eukaryota</taxon>
        <taxon>Fungi</taxon>
        <taxon>Dikarya</taxon>
        <taxon>Ascomycota</taxon>
        <taxon>Pezizomycotina</taxon>
        <taxon>Sordariomycetes</taxon>
        <taxon>Sordariomycetidae</taxon>
        <taxon>Sordariales</taxon>
        <taxon>Sordariales incertae sedis</taxon>
        <taxon>Remersonia</taxon>
    </lineage>
</organism>
<gene>
    <name evidence="3" type="ORF">VTJ83DRAFT_1312</name>
</gene>
<evidence type="ECO:0000313" key="4">
    <source>
        <dbReference type="Proteomes" id="UP001600064"/>
    </source>
</evidence>
<protein>
    <recommendedName>
        <fullName evidence="5">Ricin B lectin domain-containing protein</fullName>
    </recommendedName>
</protein>
<name>A0ABR4DPL5_9PEZI</name>
<dbReference type="Proteomes" id="UP001600064">
    <property type="component" value="Unassembled WGS sequence"/>
</dbReference>
<keyword evidence="2" id="KW-0732">Signal</keyword>
<dbReference type="InterPro" id="IPR035992">
    <property type="entry name" value="Ricin_B-like_lectins"/>
</dbReference>